<dbReference type="EMBL" id="LUGH01000753">
    <property type="protein sequence ID" value="OBZ82949.1"/>
    <property type="molecule type" value="Genomic_DNA"/>
</dbReference>
<dbReference type="Gene3D" id="2.60.120.10">
    <property type="entry name" value="Jelly Rolls"/>
    <property type="match status" value="1"/>
</dbReference>
<dbReference type="GO" id="GO:0016788">
    <property type="term" value="F:hydrolase activity, acting on ester bonds"/>
    <property type="evidence" value="ECO:0007669"/>
    <property type="project" value="InterPro"/>
</dbReference>
<dbReference type="GO" id="GO:0046872">
    <property type="term" value="F:metal ion binding"/>
    <property type="evidence" value="ECO:0007669"/>
    <property type="project" value="UniProtKB-KW"/>
</dbReference>
<proteinExistence type="predicted"/>
<feature type="domain" description="Succinylglutamate desuccinylase/Aspartoacylase catalytic" evidence="6">
    <location>
        <begin position="408"/>
        <end position="586"/>
    </location>
</feature>
<evidence type="ECO:0000256" key="1">
    <source>
        <dbReference type="ARBA" id="ARBA00001947"/>
    </source>
</evidence>
<sequence length="707" mass="79040">MDPNKEQSLFQSESPDPSLIHTVLLRPDHDYKSQSWKNGLGMTDEIAIYPSDKDFTKDDFFWRFSTNLMHADCNFSVFPGYDCTTILLPGTQQKQPTLSLSHLGTESTTKVQPLFPYTWQGEWTTTCKVSRAPVRCLQFMLRRKLGKAQIRIEKIGAYETDLQGDVDSGKNMLFGAFAIVYVVEGVVSVKLDENHAHRQNFELVSGQTLYIERDEDASPTSILLNAIDQEDHSAEASIILIQIEEGKTFGGVLSSPSIPQQSPVPVSPKDEGIVPSQRRPSLRRPSLLVPMERDQKDSVKAPTAVNTMPPDLSDKLSQLDLHEKRRRSTKRRDSLNLELFDPNAIYEPPPFALIHTDTQMPPPVIRDKLEVEDFPLSTISTAWIKMMTQGLSEWLKLPVIVCRGSEDGPVLGITAAVHGNELNGVPCIHRVISQIDVSKLKGTVVAVPCVNVWGYLKFQREFADGRDLNRQFPGKEDGYASQVFCHHLMTKIISQFNYMVDLHTASFGRVNSYYVRADMNDDIGASMAKLQQPQILLHNSGQDGTLRSAAAARGIKAITVEIGNPQTFQDVYIQWSFMGIMRIMDHFEMYSLQNINASEPITLSLSSKELAGPSHTVLCSRGFWIYTKTGGILEVYPNVNTLIRKGDIIARIKNMFGNIAEEYFAPCTGVVIGRSSNPVAMAGDRIVHMGIIKRTDEVLAKAAKENY</sequence>
<dbReference type="InParanoid" id="A0A1C7N2V0"/>
<accession>A0A1C7N2V0</accession>
<comment type="cofactor">
    <cofactor evidence="1">
        <name>Zn(2+)</name>
        <dbReference type="ChEBI" id="CHEBI:29105"/>
    </cofactor>
</comment>
<dbReference type="CDD" id="cd06251">
    <property type="entry name" value="M14_ASTE_ASPA-like"/>
    <property type="match status" value="1"/>
</dbReference>
<evidence type="ECO:0000313" key="8">
    <source>
        <dbReference type="Proteomes" id="UP000093000"/>
    </source>
</evidence>
<evidence type="ECO:0000256" key="2">
    <source>
        <dbReference type="ARBA" id="ARBA00022723"/>
    </source>
</evidence>
<dbReference type="InterPro" id="IPR010282">
    <property type="entry name" value="Uncharacterised_HutD/Ves"/>
</dbReference>
<gene>
    <name evidence="7" type="primary">doeB_0</name>
    <name evidence="7" type="ORF">A0J61_09000</name>
</gene>
<reference evidence="7 8" key="1">
    <citation type="submission" date="2016-03" db="EMBL/GenBank/DDBJ databases">
        <title>Choanephora cucurbitarum.</title>
        <authorList>
            <person name="Min B."/>
            <person name="Park H."/>
            <person name="Park J.-H."/>
            <person name="Shin H.-D."/>
            <person name="Choi I.-G."/>
        </authorList>
    </citation>
    <scope>NUCLEOTIDE SEQUENCE [LARGE SCALE GENOMIC DNA]</scope>
    <source>
        <strain evidence="7 8">KUS-F28377</strain>
    </source>
</reference>
<feature type="region of interest" description="Disordered" evidence="5">
    <location>
        <begin position="252"/>
        <end position="315"/>
    </location>
</feature>
<feature type="compositionally biased region" description="Low complexity" evidence="5">
    <location>
        <begin position="254"/>
        <end position="264"/>
    </location>
</feature>
<feature type="compositionally biased region" description="Low complexity" evidence="5">
    <location>
        <begin position="275"/>
        <end position="288"/>
    </location>
</feature>
<dbReference type="OrthoDB" id="5588846at2759"/>
<dbReference type="Pfam" id="PF05962">
    <property type="entry name" value="HutD"/>
    <property type="match status" value="1"/>
</dbReference>
<dbReference type="PANTHER" id="PTHR37326">
    <property type="entry name" value="BLL3975 PROTEIN"/>
    <property type="match status" value="1"/>
</dbReference>
<evidence type="ECO:0000259" key="6">
    <source>
        <dbReference type="Pfam" id="PF24827"/>
    </source>
</evidence>
<dbReference type="InterPro" id="IPR014710">
    <property type="entry name" value="RmlC-like_jellyroll"/>
</dbReference>
<evidence type="ECO:0000256" key="4">
    <source>
        <dbReference type="ARBA" id="ARBA00022833"/>
    </source>
</evidence>
<organism evidence="7 8">
    <name type="scientific">Choanephora cucurbitarum</name>
    <dbReference type="NCBI Taxonomy" id="101091"/>
    <lineage>
        <taxon>Eukaryota</taxon>
        <taxon>Fungi</taxon>
        <taxon>Fungi incertae sedis</taxon>
        <taxon>Mucoromycota</taxon>
        <taxon>Mucoromycotina</taxon>
        <taxon>Mucoromycetes</taxon>
        <taxon>Mucorales</taxon>
        <taxon>Mucorineae</taxon>
        <taxon>Choanephoraceae</taxon>
        <taxon>Choanephoroideae</taxon>
        <taxon>Choanephora</taxon>
    </lineage>
</organism>
<dbReference type="InterPro" id="IPR011051">
    <property type="entry name" value="RmlC_Cupin_sf"/>
</dbReference>
<dbReference type="InterPro" id="IPR053138">
    <property type="entry name" value="N-alpha-Ac-DABA_deacetylase"/>
</dbReference>
<dbReference type="SUPFAM" id="SSF53187">
    <property type="entry name" value="Zn-dependent exopeptidases"/>
    <property type="match status" value="1"/>
</dbReference>
<evidence type="ECO:0000256" key="3">
    <source>
        <dbReference type="ARBA" id="ARBA00022801"/>
    </source>
</evidence>
<dbReference type="Proteomes" id="UP000093000">
    <property type="component" value="Unassembled WGS sequence"/>
</dbReference>
<comment type="caution">
    <text evidence="7">The sequence shown here is derived from an EMBL/GenBank/DDBJ whole genome shotgun (WGS) entry which is preliminary data.</text>
</comment>
<evidence type="ECO:0000256" key="5">
    <source>
        <dbReference type="SAM" id="MobiDB-lite"/>
    </source>
</evidence>
<dbReference type="Pfam" id="PF24827">
    <property type="entry name" value="AstE_AspA_cat"/>
    <property type="match status" value="1"/>
</dbReference>
<keyword evidence="3" id="KW-0378">Hydrolase</keyword>
<dbReference type="PANTHER" id="PTHR37326:SF1">
    <property type="entry name" value="BLL3975 PROTEIN"/>
    <property type="match status" value="1"/>
</dbReference>
<dbReference type="SUPFAM" id="SSF51182">
    <property type="entry name" value="RmlC-like cupins"/>
    <property type="match status" value="1"/>
</dbReference>
<evidence type="ECO:0000313" key="7">
    <source>
        <dbReference type="EMBL" id="OBZ82949.1"/>
    </source>
</evidence>
<dbReference type="Gene3D" id="3.40.630.10">
    <property type="entry name" value="Zn peptidases"/>
    <property type="match status" value="1"/>
</dbReference>
<keyword evidence="8" id="KW-1185">Reference proteome</keyword>
<dbReference type="InterPro" id="IPR055438">
    <property type="entry name" value="AstE_AspA_cat"/>
</dbReference>
<keyword evidence="2" id="KW-0479">Metal-binding</keyword>
<dbReference type="AlphaFoldDB" id="A0A1C7N2V0"/>
<name>A0A1C7N2V0_9FUNG</name>
<protein>
    <submittedName>
        <fullName evidence="7">N-alpha-acetyl-L-2,4-diaminobutyric acid deacetylase</fullName>
    </submittedName>
</protein>
<keyword evidence="4" id="KW-0862">Zinc</keyword>